<protein>
    <submittedName>
        <fullName evidence="2">Uncharacterized protein</fullName>
    </submittedName>
</protein>
<evidence type="ECO:0000313" key="3">
    <source>
        <dbReference type="Proteomes" id="UP000230002"/>
    </source>
</evidence>
<dbReference type="Proteomes" id="UP000230002">
    <property type="component" value="Unassembled WGS sequence"/>
</dbReference>
<sequence>MWSKISSALRRPETPAQEPNTPIDDRFSSNTVLSTVFDRHPNLSNFHESTEVPFPSPSPPASPSKNGRRGIFKRNPKTFQDGEHANTLPIKLSIPHLKKVKSSLHTMSIIGVVKDVDSALASAGDSASLRRHRSVLRIE</sequence>
<feature type="compositionally biased region" description="Basic residues" evidence="1">
    <location>
        <begin position="66"/>
        <end position="76"/>
    </location>
</feature>
<evidence type="ECO:0000256" key="1">
    <source>
        <dbReference type="SAM" id="MobiDB-lite"/>
    </source>
</evidence>
<accession>A0A2G8S381</accession>
<gene>
    <name evidence="2" type="ORF">GSI_09616</name>
</gene>
<dbReference type="AlphaFoldDB" id="A0A2G8S381"/>
<feature type="region of interest" description="Disordered" evidence="1">
    <location>
        <begin position="1"/>
        <end position="28"/>
    </location>
</feature>
<feature type="region of interest" description="Disordered" evidence="1">
    <location>
        <begin position="40"/>
        <end position="84"/>
    </location>
</feature>
<comment type="caution">
    <text evidence="2">The sequence shown here is derived from an EMBL/GenBank/DDBJ whole genome shotgun (WGS) entry which is preliminary data.</text>
</comment>
<evidence type="ECO:0000313" key="2">
    <source>
        <dbReference type="EMBL" id="PIL28204.1"/>
    </source>
</evidence>
<dbReference type="STRING" id="1077348.A0A2G8S381"/>
<name>A0A2G8S381_9APHY</name>
<dbReference type="EMBL" id="AYKW01000026">
    <property type="protein sequence ID" value="PIL28204.1"/>
    <property type="molecule type" value="Genomic_DNA"/>
</dbReference>
<keyword evidence="3" id="KW-1185">Reference proteome</keyword>
<organism evidence="2 3">
    <name type="scientific">Ganoderma sinense ZZ0214-1</name>
    <dbReference type="NCBI Taxonomy" id="1077348"/>
    <lineage>
        <taxon>Eukaryota</taxon>
        <taxon>Fungi</taxon>
        <taxon>Dikarya</taxon>
        <taxon>Basidiomycota</taxon>
        <taxon>Agaricomycotina</taxon>
        <taxon>Agaricomycetes</taxon>
        <taxon>Polyporales</taxon>
        <taxon>Polyporaceae</taxon>
        <taxon>Ganoderma</taxon>
    </lineage>
</organism>
<reference evidence="2 3" key="1">
    <citation type="journal article" date="2015" name="Sci. Rep.">
        <title>Chromosome-level genome map provides insights into diverse defense mechanisms in the medicinal fungus Ganoderma sinense.</title>
        <authorList>
            <person name="Zhu Y."/>
            <person name="Xu J."/>
            <person name="Sun C."/>
            <person name="Zhou S."/>
            <person name="Xu H."/>
            <person name="Nelson D.R."/>
            <person name="Qian J."/>
            <person name="Song J."/>
            <person name="Luo H."/>
            <person name="Xiang L."/>
            <person name="Li Y."/>
            <person name="Xu Z."/>
            <person name="Ji A."/>
            <person name="Wang L."/>
            <person name="Lu S."/>
            <person name="Hayward A."/>
            <person name="Sun W."/>
            <person name="Li X."/>
            <person name="Schwartz D.C."/>
            <person name="Wang Y."/>
            <person name="Chen S."/>
        </authorList>
    </citation>
    <scope>NUCLEOTIDE SEQUENCE [LARGE SCALE GENOMIC DNA]</scope>
    <source>
        <strain evidence="2 3">ZZ0214-1</strain>
    </source>
</reference>
<proteinExistence type="predicted"/>